<sequence>MTFPPIEQLLPHQAPMLLLDRVTAFAAQSISCETRVGERHALLLDAQGNLPGWCGIELMAQAIAAWAGLQAHQRSEPVRIGMLLGTRKYESQLPTFAAGSLLRIEAHCLLQDAGMASFECRILQGETLCAKARLSTYQPTTAQLTELLETQSQ</sequence>
<dbReference type="PIRSF" id="PIRSF020565">
    <property type="entry name" value="3Ho_Ac_ACP_DH_prd"/>
    <property type="match status" value="1"/>
</dbReference>
<name>A0A175VND1_AEREN</name>
<protein>
    <submittedName>
        <fullName evidence="1">Thioester dehydrase</fullName>
    </submittedName>
</protein>
<dbReference type="OrthoDB" id="9800188at2"/>
<dbReference type="Gene3D" id="3.10.129.10">
    <property type="entry name" value="Hotdog Thioesterase"/>
    <property type="match status" value="1"/>
</dbReference>
<dbReference type="Pfam" id="PF22817">
    <property type="entry name" value="ApeP-like"/>
    <property type="match status" value="1"/>
</dbReference>
<comment type="caution">
    <text evidence="1">The sequence shown here is derived from an EMBL/GenBank/DDBJ whole genome shotgun (WGS) entry which is preliminary data.</text>
</comment>
<accession>A0A175VND1</accession>
<organism evidence="1 2">
    <name type="scientific">Aeromonas enteropelogenes</name>
    <name type="common">Aeromonas trota</name>
    <dbReference type="NCBI Taxonomy" id="29489"/>
    <lineage>
        <taxon>Bacteria</taxon>
        <taxon>Pseudomonadati</taxon>
        <taxon>Pseudomonadota</taxon>
        <taxon>Gammaproteobacteria</taxon>
        <taxon>Aeromonadales</taxon>
        <taxon>Aeromonadaceae</taxon>
        <taxon>Aeromonas</taxon>
    </lineage>
</organism>
<reference evidence="1 2" key="1">
    <citation type="submission" date="2016-02" db="EMBL/GenBank/DDBJ databases">
        <title>Draft genome sequence of Aeromonas trota strain 1999lcr isolated from cerebrospinal fluid (CSF).</title>
        <authorList>
            <person name="Dallagassa C.B."/>
            <person name="Prediger K.C."/>
            <person name="Weiss V.A."/>
            <person name="Assis F.E."/>
            <person name="Baura V."/>
            <person name="Cruz L.M."/>
            <person name="Souza E.M."/>
            <person name="Pedrosa F.O."/>
            <person name="Fadel-Picheth C.M."/>
        </authorList>
    </citation>
    <scope>NUCLEOTIDE SEQUENCE [LARGE SCALE GENOMIC DNA]</scope>
    <source>
        <strain evidence="1 2">1999lcr</strain>
    </source>
</reference>
<dbReference type="Proteomes" id="UP000078435">
    <property type="component" value="Unassembled WGS sequence"/>
</dbReference>
<dbReference type="SUPFAM" id="SSF54637">
    <property type="entry name" value="Thioesterase/thiol ester dehydrase-isomerase"/>
    <property type="match status" value="1"/>
</dbReference>
<dbReference type="RefSeq" id="WP_061475682.1">
    <property type="nucleotide sequence ID" value="NZ_JMGO02000002.1"/>
</dbReference>
<dbReference type="CDD" id="cd01289">
    <property type="entry name" value="FabA_like"/>
    <property type="match status" value="1"/>
</dbReference>
<dbReference type="InterPro" id="IPR016776">
    <property type="entry name" value="ApeP-like_dehydratase"/>
</dbReference>
<proteinExistence type="predicted"/>
<dbReference type="EMBL" id="JMGO02000002">
    <property type="protein sequence ID" value="KXU81977.1"/>
    <property type="molecule type" value="Genomic_DNA"/>
</dbReference>
<dbReference type="AlphaFoldDB" id="A0A175VND1"/>
<gene>
    <name evidence="1" type="ORF">LCR_09885</name>
</gene>
<dbReference type="InterPro" id="IPR029069">
    <property type="entry name" value="HotDog_dom_sf"/>
</dbReference>
<evidence type="ECO:0000313" key="2">
    <source>
        <dbReference type="Proteomes" id="UP000078435"/>
    </source>
</evidence>
<evidence type="ECO:0000313" key="1">
    <source>
        <dbReference type="EMBL" id="KXU81977.1"/>
    </source>
</evidence>